<accession>A0A9D0YZ78</accession>
<feature type="domain" description="Nudix hydrolase" evidence="1">
    <location>
        <begin position="18"/>
        <end position="165"/>
    </location>
</feature>
<dbReference type="InterPro" id="IPR000086">
    <property type="entry name" value="NUDIX_hydrolase_dom"/>
</dbReference>
<dbReference type="Gene3D" id="3.90.79.10">
    <property type="entry name" value="Nucleoside Triphosphate Pyrophosphohydrolase"/>
    <property type="match status" value="1"/>
</dbReference>
<dbReference type="AlphaFoldDB" id="A0A9D0YZ78"/>
<evidence type="ECO:0000313" key="2">
    <source>
        <dbReference type="EMBL" id="HIQ64769.1"/>
    </source>
</evidence>
<dbReference type="Proteomes" id="UP000886725">
    <property type="component" value="Unassembled WGS sequence"/>
</dbReference>
<reference evidence="2" key="2">
    <citation type="journal article" date="2021" name="PeerJ">
        <title>Extensive microbial diversity within the chicken gut microbiome revealed by metagenomics and culture.</title>
        <authorList>
            <person name="Gilroy R."/>
            <person name="Ravi A."/>
            <person name="Getino M."/>
            <person name="Pursley I."/>
            <person name="Horton D.L."/>
            <person name="Alikhan N.F."/>
            <person name="Baker D."/>
            <person name="Gharbi K."/>
            <person name="Hall N."/>
            <person name="Watson M."/>
            <person name="Adriaenssens E.M."/>
            <person name="Foster-Nyarko E."/>
            <person name="Jarju S."/>
            <person name="Secka A."/>
            <person name="Antonio M."/>
            <person name="Oren A."/>
            <person name="Chaudhuri R.R."/>
            <person name="La Ragione R."/>
            <person name="Hildebrand F."/>
            <person name="Pallen M.J."/>
        </authorList>
    </citation>
    <scope>NUCLEOTIDE SEQUENCE</scope>
    <source>
        <strain evidence="2">CHK165-10780</strain>
    </source>
</reference>
<evidence type="ECO:0000313" key="3">
    <source>
        <dbReference type="Proteomes" id="UP000886725"/>
    </source>
</evidence>
<dbReference type="PROSITE" id="PS51462">
    <property type="entry name" value="NUDIX"/>
    <property type="match status" value="1"/>
</dbReference>
<dbReference type="Pfam" id="PF00293">
    <property type="entry name" value="NUDIX"/>
    <property type="match status" value="1"/>
</dbReference>
<comment type="caution">
    <text evidence="2">The sequence shown here is derived from an EMBL/GenBank/DDBJ whole genome shotgun (WGS) entry which is preliminary data.</text>
</comment>
<dbReference type="GO" id="GO:0016787">
    <property type="term" value="F:hydrolase activity"/>
    <property type="evidence" value="ECO:0007669"/>
    <property type="project" value="UniProtKB-KW"/>
</dbReference>
<organism evidence="2 3">
    <name type="scientific">Candidatus Faecenecus gallistercoris</name>
    <dbReference type="NCBI Taxonomy" id="2840793"/>
    <lineage>
        <taxon>Bacteria</taxon>
        <taxon>Bacillati</taxon>
        <taxon>Bacillota</taxon>
        <taxon>Bacillota incertae sedis</taxon>
        <taxon>Candidatus Faecenecus</taxon>
    </lineage>
</organism>
<name>A0A9D0YZ78_9FIRM</name>
<reference evidence="2" key="1">
    <citation type="submission" date="2020-10" db="EMBL/GenBank/DDBJ databases">
        <authorList>
            <person name="Gilroy R."/>
        </authorList>
    </citation>
    <scope>NUCLEOTIDE SEQUENCE</scope>
    <source>
        <strain evidence="2">CHK165-10780</strain>
    </source>
</reference>
<sequence length="183" mass="21167">MKKVVYNTGNLEMKEIDDYVKKARAFLVNDNDEVLLVRYANMYMLPGGSVEEGQETFLEGLKRELLEETGISNYTVSEEPFLVIQDYIRDYPKRDNVGTTNRYTETEFFLLHTSQGIDSSQIHLTESEQKRGFQAKFVPVELLSTLIQMTPSNNPKNKYFVRELETVLGNLPDELLEKVKKIN</sequence>
<proteinExistence type="predicted"/>
<keyword evidence="2" id="KW-0378">Hydrolase</keyword>
<gene>
    <name evidence="2" type="ORF">IAC85_03425</name>
</gene>
<protein>
    <submittedName>
        <fullName evidence="2">NUDIX hydrolase</fullName>
    </submittedName>
</protein>
<dbReference type="InterPro" id="IPR015797">
    <property type="entry name" value="NUDIX_hydrolase-like_dom_sf"/>
</dbReference>
<dbReference type="EMBL" id="DVFU01000065">
    <property type="protein sequence ID" value="HIQ64769.1"/>
    <property type="molecule type" value="Genomic_DNA"/>
</dbReference>
<evidence type="ECO:0000259" key="1">
    <source>
        <dbReference type="PROSITE" id="PS51462"/>
    </source>
</evidence>
<dbReference type="CDD" id="cd02883">
    <property type="entry name" value="NUDIX_Hydrolase"/>
    <property type="match status" value="1"/>
</dbReference>
<dbReference type="SUPFAM" id="SSF55811">
    <property type="entry name" value="Nudix"/>
    <property type="match status" value="1"/>
</dbReference>